<evidence type="ECO:0000313" key="9">
    <source>
        <dbReference type="EMBL" id="MBB2994067.1"/>
    </source>
</evidence>
<name>A0A839QEL4_9MICC</name>
<dbReference type="Proteomes" id="UP000523000">
    <property type="component" value="Unassembled WGS sequence"/>
</dbReference>
<dbReference type="InterPro" id="IPR036259">
    <property type="entry name" value="MFS_trans_sf"/>
</dbReference>
<evidence type="ECO:0000256" key="1">
    <source>
        <dbReference type="ARBA" id="ARBA00004429"/>
    </source>
</evidence>
<feature type="transmembrane region" description="Helical" evidence="7">
    <location>
        <begin position="289"/>
        <end position="313"/>
    </location>
</feature>
<keyword evidence="3" id="KW-1003">Cell membrane</keyword>
<evidence type="ECO:0000256" key="3">
    <source>
        <dbReference type="ARBA" id="ARBA00022475"/>
    </source>
</evidence>
<dbReference type="InterPro" id="IPR010290">
    <property type="entry name" value="TM_effector"/>
</dbReference>
<comment type="subcellular location">
    <subcellularLocation>
        <location evidence="1">Cell inner membrane</location>
        <topology evidence="1">Multi-pass membrane protein</topology>
    </subcellularLocation>
</comment>
<dbReference type="InterPro" id="IPR020846">
    <property type="entry name" value="MFS_dom"/>
</dbReference>
<dbReference type="RefSeq" id="WP_183509434.1">
    <property type="nucleotide sequence ID" value="NZ_BAABGK010000106.1"/>
</dbReference>
<keyword evidence="5 7" id="KW-1133">Transmembrane helix</keyword>
<evidence type="ECO:0000256" key="6">
    <source>
        <dbReference type="ARBA" id="ARBA00023136"/>
    </source>
</evidence>
<dbReference type="SUPFAM" id="SSF103473">
    <property type="entry name" value="MFS general substrate transporter"/>
    <property type="match status" value="1"/>
</dbReference>
<feature type="transmembrane region" description="Helical" evidence="7">
    <location>
        <begin position="49"/>
        <end position="70"/>
    </location>
</feature>
<dbReference type="AlphaFoldDB" id="A0A839QEL4"/>
<dbReference type="Gene3D" id="1.20.1250.20">
    <property type="entry name" value="MFS general substrate transporter like domains"/>
    <property type="match status" value="1"/>
</dbReference>
<dbReference type="GO" id="GO:0005886">
    <property type="term" value="C:plasma membrane"/>
    <property type="evidence" value="ECO:0007669"/>
    <property type="project" value="UniProtKB-SubCell"/>
</dbReference>
<evidence type="ECO:0000256" key="7">
    <source>
        <dbReference type="SAM" id="Phobius"/>
    </source>
</evidence>
<feature type="transmembrane region" description="Helical" evidence="7">
    <location>
        <begin position="257"/>
        <end position="277"/>
    </location>
</feature>
<feature type="transmembrane region" description="Helical" evidence="7">
    <location>
        <begin position="82"/>
        <end position="103"/>
    </location>
</feature>
<evidence type="ECO:0000313" key="10">
    <source>
        <dbReference type="Proteomes" id="UP000523000"/>
    </source>
</evidence>
<dbReference type="GO" id="GO:0022857">
    <property type="term" value="F:transmembrane transporter activity"/>
    <property type="evidence" value="ECO:0007669"/>
    <property type="project" value="InterPro"/>
</dbReference>
<evidence type="ECO:0000256" key="2">
    <source>
        <dbReference type="ARBA" id="ARBA00022448"/>
    </source>
</evidence>
<feature type="transmembrane region" description="Helical" evidence="7">
    <location>
        <begin position="392"/>
        <end position="412"/>
    </location>
</feature>
<evidence type="ECO:0000256" key="4">
    <source>
        <dbReference type="ARBA" id="ARBA00022692"/>
    </source>
</evidence>
<sequence>MPRLLADLTPLRESPAFRRLWIGNSLSAVGSQLTLVAVSLEIYKLTNSSFHVGLLGLFALVPLVLAGLYGGSIADAHDRRKVALGSAIVLWAATAGIAAQAWLQVDNVWVLYGLVAIHSGAGGINQPVRGAIIPAIVGARLLPAANSLNMVTFGIAMMVGPLLGGLLVARIGYGWTYTIDVVTYAAAVWSVYRLPSLPPVGAGVKAGLRSVVDGFKFLGTQPNLRMTFFIDLVAMIMAAPRALLPAIGAVLIGGDELTVGILLAATAMGAFLAGLFSGSLGRIHHQGRAVFISVCAWGLSILAFGVVVIMARGTGLPPGGGANAWIWPAAACMAGAGIADAISSVFRTTILQTATPDHLRGRLQGVFIVVVAGGPRVGEILSGGVASGIGEGWTLALGGLACILLATVLMRWQPGFLRYDARDPRP</sequence>
<organism evidence="9 10">
    <name type="scientific">Paeniglutamicibacter cryotolerans</name>
    <dbReference type="NCBI Taxonomy" id="670079"/>
    <lineage>
        <taxon>Bacteria</taxon>
        <taxon>Bacillati</taxon>
        <taxon>Actinomycetota</taxon>
        <taxon>Actinomycetes</taxon>
        <taxon>Micrococcales</taxon>
        <taxon>Micrococcaceae</taxon>
        <taxon>Paeniglutamicibacter</taxon>
    </lineage>
</organism>
<feature type="transmembrane region" description="Helical" evidence="7">
    <location>
        <begin position="366"/>
        <end position="386"/>
    </location>
</feature>
<evidence type="ECO:0000256" key="5">
    <source>
        <dbReference type="ARBA" id="ARBA00022989"/>
    </source>
</evidence>
<feature type="transmembrane region" description="Helical" evidence="7">
    <location>
        <begin position="228"/>
        <end position="251"/>
    </location>
</feature>
<comment type="caution">
    <text evidence="9">The sequence shown here is derived from an EMBL/GenBank/DDBJ whole genome shotgun (WGS) entry which is preliminary data.</text>
</comment>
<dbReference type="PROSITE" id="PS50850">
    <property type="entry name" value="MFS"/>
    <property type="match status" value="1"/>
</dbReference>
<proteinExistence type="predicted"/>
<reference evidence="9 10" key="1">
    <citation type="submission" date="2020-08" db="EMBL/GenBank/DDBJ databases">
        <title>Sequencing the genomes of 1000 actinobacteria strains.</title>
        <authorList>
            <person name="Klenk H.-P."/>
        </authorList>
    </citation>
    <scope>NUCLEOTIDE SEQUENCE [LARGE SCALE GENOMIC DNA]</scope>
    <source>
        <strain evidence="9 10">DSM 22826</strain>
    </source>
</reference>
<dbReference type="PANTHER" id="PTHR23513">
    <property type="entry name" value="INTEGRAL MEMBRANE EFFLUX PROTEIN-RELATED"/>
    <property type="match status" value="1"/>
</dbReference>
<keyword evidence="6 7" id="KW-0472">Membrane</keyword>
<dbReference type="PANTHER" id="PTHR23513:SF9">
    <property type="entry name" value="ENTEROBACTIN EXPORTER ENTS"/>
    <property type="match status" value="1"/>
</dbReference>
<keyword evidence="2" id="KW-0813">Transport</keyword>
<dbReference type="CDD" id="cd06173">
    <property type="entry name" value="MFS_MefA_like"/>
    <property type="match status" value="1"/>
</dbReference>
<dbReference type="EMBL" id="JACHVS010000001">
    <property type="protein sequence ID" value="MBB2994067.1"/>
    <property type="molecule type" value="Genomic_DNA"/>
</dbReference>
<keyword evidence="10" id="KW-1185">Reference proteome</keyword>
<evidence type="ECO:0000259" key="8">
    <source>
        <dbReference type="PROSITE" id="PS50850"/>
    </source>
</evidence>
<keyword evidence="4 7" id="KW-0812">Transmembrane</keyword>
<feature type="transmembrane region" description="Helical" evidence="7">
    <location>
        <begin position="325"/>
        <end position="346"/>
    </location>
</feature>
<accession>A0A839QEL4</accession>
<protein>
    <submittedName>
        <fullName evidence="9">ENTS family enterobactin (Siderophore) exporter</fullName>
    </submittedName>
</protein>
<gene>
    <name evidence="9" type="ORF">E9229_000258</name>
</gene>
<feature type="transmembrane region" description="Helical" evidence="7">
    <location>
        <begin position="148"/>
        <end position="169"/>
    </location>
</feature>
<feature type="transmembrane region" description="Helical" evidence="7">
    <location>
        <begin position="21"/>
        <end position="43"/>
    </location>
</feature>
<dbReference type="Pfam" id="PF05977">
    <property type="entry name" value="MFS_3"/>
    <property type="match status" value="1"/>
</dbReference>
<feature type="domain" description="Major facilitator superfamily (MFS) profile" evidence="8">
    <location>
        <begin position="220"/>
        <end position="426"/>
    </location>
</feature>